<evidence type="ECO:0000256" key="1">
    <source>
        <dbReference type="SAM" id="MobiDB-lite"/>
    </source>
</evidence>
<name>C8PLU1_9BACT</name>
<evidence type="ECO:0008006" key="4">
    <source>
        <dbReference type="Google" id="ProtNLM"/>
    </source>
</evidence>
<feature type="region of interest" description="Disordered" evidence="1">
    <location>
        <begin position="314"/>
        <end position="379"/>
    </location>
</feature>
<dbReference type="Pfam" id="PF13332">
    <property type="entry name" value="Fil_haemagg_2"/>
    <property type="match status" value="1"/>
</dbReference>
<dbReference type="eggNOG" id="COG3210">
    <property type="taxonomic scope" value="Bacteria"/>
</dbReference>
<accession>C8PLU1</accession>
<feature type="compositionally biased region" description="Polar residues" evidence="1">
    <location>
        <begin position="334"/>
        <end position="365"/>
    </location>
</feature>
<keyword evidence="3" id="KW-1185">Reference proteome</keyword>
<gene>
    <name evidence="2" type="ORF">CAMGR0001_0362</name>
</gene>
<dbReference type="RefSeq" id="WP_005873379.1">
    <property type="nucleotide sequence ID" value="NZ_ACYG01000033.1"/>
</dbReference>
<evidence type="ECO:0000313" key="2">
    <source>
        <dbReference type="EMBL" id="EEV16214.1"/>
    </source>
</evidence>
<evidence type="ECO:0000313" key="3">
    <source>
        <dbReference type="Proteomes" id="UP000005709"/>
    </source>
</evidence>
<dbReference type="Proteomes" id="UP000005709">
    <property type="component" value="Unassembled WGS sequence"/>
</dbReference>
<protein>
    <recommendedName>
        <fullName evidence="4">Hemagglutinin</fullName>
    </recommendedName>
</protein>
<dbReference type="InterPro" id="IPR025157">
    <property type="entry name" value="Hemagglutinin_rpt"/>
</dbReference>
<feature type="compositionally biased region" description="Basic and acidic residues" evidence="1">
    <location>
        <begin position="366"/>
        <end position="376"/>
    </location>
</feature>
<proteinExistence type="predicted"/>
<reference evidence="2 3" key="1">
    <citation type="submission" date="2009-07" db="EMBL/GenBank/DDBJ databases">
        <authorList>
            <person name="Madupu R."/>
            <person name="Sebastian Y."/>
            <person name="Durkin A.S."/>
            <person name="Torralba M."/>
            <person name="Methe B."/>
            <person name="Sutton G.G."/>
            <person name="Strausberg R.L."/>
            <person name="Nelson K.E."/>
        </authorList>
    </citation>
    <scope>NUCLEOTIDE SEQUENCE [LARGE SCALE GENOMIC DNA]</scope>
    <source>
        <strain evidence="2 3">RM3268</strain>
    </source>
</reference>
<dbReference type="EMBL" id="ACYG01000033">
    <property type="protein sequence ID" value="EEV16214.1"/>
    <property type="molecule type" value="Genomic_DNA"/>
</dbReference>
<dbReference type="AlphaFoldDB" id="C8PLU1"/>
<feature type="non-terminal residue" evidence="2">
    <location>
        <position position="488"/>
    </location>
</feature>
<sequence length="488" mass="51449">AALISQGAAASSSWVTWGFSVGASAELSGTTSKDSSKSSSSVASNLSGNNIKILTDSNKDTAINIKGSNLYASNDIYLNTHNLFMEASQDSYEAKQSSKTISGRVSATMYGGGGGSAGLDYSKSNMKEESLSHNNAKVYAGHNIYALASNDALIKGANLRADNALALKVGHDLSLASLRDSYNYDSKSSSIGAGIGISGSKTTSDPDNPSDISNNIVRYSNSKLSSINANYSRSKSSTMVKQTVLSSITAKELNIEVGANTDLKGSLIAAGYYDESGNFIDNGKLRLKTNTLTFSNLSNTRYDKSNSLSIGANYAFKDPQQGGEGGSKDGGSQAKESTAGSNAFSSNHMSGMQTSGIIGQSGTSLQDKKNDTDPKSKISSINYANNRNLSYSMSKSLATIGKGELIVGDKDISSLSKDELASLQSDPNNKALYNSDDLTRLNRDSSKLNKELYSTKLNSDVDASVDMRLFSEGGRNEIKDELNRGSAI</sequence>
<dbReference type="GO" id="GO:0003824">
    <property type="term" value="F:catalytic activity"/>
    <property type="evidence" value="ECO:0007669"/>
    <property type="project" value="UniProtKB-ARBA"/>
</dbReference>
<feature type="non-terminal residue" evidence="2">
    <location>
        <position position="1"/>
    </location>
</feature>
<comment type="caution">
    <text evidence="2">The sequence shown here is derived from an EMBL/GenBank/DDBJ whole genome shotgun (WGS) entry which is preliminary data.</text>
</comment>
<organism evidence="2 3">
    <name type="scientific">Campylobacter gracilis RM3268</name>
    <dbReference type="NCBI Taxonomy" id="553220"/>
    <lineage>
        <taxon>Bacteria</taxon>
        <taxon>Pseudomonadati</taxon>
        <taxon>Campylobacterota</taxon>
        <taxon>Epsilonproteobacteria</taxon>
        <taxon>Campylobacterales</taxon>
        <taxon>Campylobacteraceae</taxon>
        <taxon>Campylobacter</taxon>
    </lineage>
</organism>